<organism evidence="10 11">
    <name type="scientific">Hypothenemus hampei</name>
    <name type="common">Coffee berry borer</name>
    <dbReference type="NCBI Taxonomy" id="57062"/>
    <lineage>
        <taxon>Eukaryota</taxon>
        <taxon>Metazoa</taxon>
        <taxon>Ecdysozoa</taxon>
        <taxon>Arthropoda</taxon>
        <taxon>Hexapoda</taxon>
        <taxon>Insecta</taxon>
        <taxon>Pterygota</taxon>
        <taxon>Neoptera</taxon>
        <taxon>Endopterygota</taxon>
        <taxon>Coleoptera</taxon>
        <taxon>Polyphaga</taxon>
        <taxon>Cucujiformia</taxon>
        <taxon>Curculionidae</taxon>
        <taxon>Scolytinae</taxon>
        <taxon>Hypothenemus</taxon>
    </lineage>
</organism>
<dbReference type="InterPro" id="IPR025304">
    <property type="entry name" value="ALIX_V_dom"/>
</dbReference>
<dbReference type="InterPro" id="IPR016130">
    <property type="entry name" value="Tyr_Pase_AS"/>
</dbReference>
<dbReference type="PROSITE" id="PS50055">
    <property type="entry name" value="TYR_PHOSPHATASE_PTP"/>
    <property type="match status" value="1"/>
</dbReference>
<dbReference type="PROSITE" id="PS50056">
    <property type="entry name" value="TYR_PHOSPHATASE_2"/>
    <property type="match status" value="1"/>
</dbReference>
<dbReference type="PANTHER" id="PTHR23030">
    <property type="entry name" value="PCD6 INTERACTING PROTEIN-RELATED"/>
    <property type="match status" value="1"/>
</dbReference>
<evidence type="ECO:0000256" key="4">
    <source>
        <dbReference type="ARBA" id="ARBA00022753"/>
    </source>
</evidence>
<feature type="domain" description="Tyrosine specific protein phosphatases" evidence="8">
    <location>
        <begin position="1368"/>
        <end position="1448"/>
    </location>
</feature>
<dbReference type="CDD" id="cd09234">
    <property type="entry name" value="V_HD-PTP_like"/>
    <property type="match status" value="1"/>
</dbReference>
<protein>
    <recommendedName>
        <fullName evidence="12">Tyrosine-protein phosphatase non-receptor type 23</fullName>
    </recommendedName>
</protein>
<dbReference type="SMART" id="SM01041">
    <property type="entry name" value="BRO1"/>
    <property type="match status" value="1"/>
</dbReference>
<dbReference type="Gene3D" id="1.20.140.50">
    <property type="entry name" value="alix/aip1 like domains"/>
    <property type="match status" value="1"/>
</dbReference>
<comment type="caution">
    <text evidence="10">The sequence shown here is derived from an EMBL/GenBank/DDBJ whole genome shotgun (WGS) entry which is preliminary data.</text>
</comment>
<evidence type="ECO:0000313" key="11">
    <source>
        <dbReference type="Proteomes" id="UP001566132"/>
    </source>
</evidence>
<dbReference type="Gene3D" id="1.20.120.560">
    <property type="entry name" value="alix/aip1 in complex with the ypdl late domain"/>
    <property type="match status" value="1"/>
</dbReference>
<dbReference type="InterPro" id="IPR004328">
    <property type="entry name" value="BRO1_dom"/>
</dbReference>
<evidence type="ECO:0000256" key="3">
    <source>
        <dbReference type="ARBA" id="ARBA00022490"/>
    </source>
</evidence>
<dbReference type="InterPro" id="IPR003595">
    <property type="entry name" value="Tyr_Pase_cat"/>
</dbReference>
<evidence type="ECO:0000256" key="5">
    <source>
        <dbReference type="SAM" id="Coils"/>
    </source>
</evidence>
<dbReference type="GO" id="GO:0009653">
    <property type="term" value="P:anatomical structure morphogenesis"/>
    <property type="evidence" value="ECO:0007669"/>
    <property type="project" value="UniProtKB-ARBA"/>
</dbReference>
<keyword evidence="4" id="KW-0967">Endosome</keyword>
<dbReference type="EMBL" id="JBDJPC010000005">
    <property type="protein sequence ID" value="KAL1501415.1"/>
    <property type="molecule type" value="Genomic_DNA"/>
</dbReference>
<evidence type="ECO:0000256" key="6">
    <source>
        <dbReference type="SAM" id="MobiDB-lite"/>
    </source>
</evidence>
<dbReference type="InterPro" id="IPR029021">
    <property type="entry name" value="Prot-tyrosine_phosphatase-like"/>
</dbReference>
<dbReference type="GO" id="GO:0048666">
    <property type="term" value="P:neuron development"/>
    <property type="evidence" value="ECO:0007669"/>
    <property type="project" value="UniProtKB-ARBA"/>
</dbReference>
<accession>A0ABD1ERL7</accession>
<dbReference type="GO" id="GO:0005768">
    <property type="term" value="C:endosome"/>
    <property type="evidence" value="ECO:0007669"/>
    <property type="project" value="UniProtKB-SubCell"/>
</dbReference>
<dbReference type="InterPro" id="IPR000242">
    <property type="entry name" value="PTP_cat"/>
</dbReference>
<dbReference type="Pfam" id="PF00102">
    <property type="entry name" value="Y_phosphatase"/>
    <property type="match status" value="1"/>
</dbReference>
<comment type="subcellular location">
    <subcellularLocation>
        <location evidence="2">Cytoplasm</location>
    </subcellularLocation>
    <subcellularLocation>
        <location evidence="1">Endosome</location>
    </subcellularLocation>
</comment>
<proteinExistence type="predicted"/>
<keyword evidence="3" id="KW-0963">Cytoplasm</keyword>
<evidence type="ECO:0008006" key="12">
    <source>
        <dbReference type="Google" id="ProtNLM"/>
    </source>
</evidence>
<dbReference type="PRINTS" id="PR00700">
    <property type="entry name" value="PRTYPHPHTASE"/>
</dbReference>
<gene>
    <name evidence="10" type="ORF">ABEB36_006738</name>
</gene>
<sequence length="1506" mass="171094">MEAAPRLPMIIFDMLTSPESVQFGKKLKPYIASFYNENPDNFTTEINKLDTLRSVATHPSKDLAGLQYLKQYYCQLHFLKSRFPMEPGQLCFIEFEWKDCLNGTSSGGINFELMAILYNIGVLHTILGAHESRSSPESMKLACSHFQCASWAFERIKSNYSDQLMLITSMEVPHFYKQVCLAQAQECILEKSMLDNRKSTIIAKVAVQVWDFYRQVLGSLKTINEDVLGRAKYKDWLKFLSFKISYHRCISLLFQGQQAEEMQKMGERVAFYQGACDYLQEAAQQLTSKQQKELGDALAFAMDVVEGKRKAAKNENEFIYHEEVPDLANLQEVKGACLVKGIEFNINDPEVSGPDIFERLVPMEAHEASSIYSEKKAEILREFGQKVEIHDQALAEFMSSLQLDILTKMHQATGITQELIDRAASLSAMPRAILDLVDAMARLSNIYHDVEGNLNEIDALLKEEEENERSYQESMGKRPSSIITTDLAREASKYKEAHAKAKESNETLSKAMMTHLENLKILQRPLRELQQKLPSVEFPDVNIDQAALKELELLTSKVDEMKTQRAILWSQLRESIRNDDITNALVTKQSGQSLEEVFQTQLEKHNHLIRLLEQNLSAQENIKKALVDCYAKSVKTRRYIQEIIQKRNSTIQALIVSHDSYNDLLAKALKGIEFYTKLELNVSKLLQRIKSAAKVQQEEREQLLAQSIAKKELDNPVVSAVASAPKLKDYLEARKKYSNLNYDSSNVWPPAVRPAPLGSEITTGDNQSATTYFQPEDPSVAQITHRLNALNTYENYSQDSLKASTTTTNTYQTISTVGQYYQQQPQTAISHHSTPVQYSYTATSQNNYPLSATQQPTVTTPQYYSPNDATQMPTAQDYQTYYNAVAPKQTEATPYLQNYSQFATAQTSFGIGSQQHSNPVVTSQYYNTVVPHNIYSQAYLGGQQLYSQSTEQQLPKTSLATSTQSYSDTATTQSIHVPTSQYSGNTATYPPNLNTGPMTYNQNYSEQKQLQYYPQGYSPNYINPCNNLSQNTQEMTYYHPQYYTQQHLSSVPSNVVNYQGYSTYSSPTGDLPNIQPNSQLGSYMSTMETKSVPTVATTAGQPSYSYDFSATANAPTLMPELKIEKTHEEIVEVQNHKPESKKIESSDVNAKKSVVRVLSSKALNNVEVKRLFSQEWEKFEKFVESLTTKTLNGPTVLETIWKDIQNTHEREKKIISVARCYPMKNRFPDILPYDFSRLELRTTPDDYINATYISQLSPYSPEYIVTQAPLPNTMGDFWAMIREHQVELIVCLLNDEELNNDVYWPQEKGRNLTVLNDTLVVSLQSVVVKPNWTERIISLTSPPTRECWTVMHLQFTSWPGSLFPKSPEGFVNLATEAINTFEHQKNLAHPILVHCSSGIGRSGCLCLLIEIILETTNLSKDTLPDLIALAIKLEGFRKNIFRDREHLKFIYESFLFHMKCLLGIKPEVRKVDVPEEVENKLDSEQMKTGDSQDPLSSLDPFWVTKK</sequence>
<dbReference type="PANTHER" id="PTHR23030:SF30">
    <property type="entry name" value="TYROSINE-PROTEIN PHOSPHATASE NON-RECEPTOR TYPE 23"/>
    <property type="match status" value="1"/>
</dbReference>
<feature type="domain" description="BRO1" evidence="9">
    <location>
        <begin position="8"/>
        <end position="394"/>
    </location>
</feature>
<dbReference type="InterPro" id="IPR038499">
    <property type="entry name" value="BRO1_sf"/>
</dbReference>
<evidence type="ECO:0000313" key="10">
    <source>
        <dbReference type="EMBL" id="KAL1501415.1"/>
    </source>
</evidence>
<dbReference type="SUPFAM" id="SSF52799">
    <property type="entry name" value="(Phosphotyrosine protein) phosphatases II"/>
    <property type="match status" value="1"/>
</dbReference>
<name>A0ABD1ERL7_HYPHA</name>
<feature type="region of interest" description="Disordered" evidence="6">
    <location>
        <begin position="1479"/>
        <end position="1506"/>
    </location>
</feature>
<dbReference type="Pfam" id="PF03097">
    <property type="entry name" value="BRO1"/>
    <property type="match status" value="1"/>
</dbReference>
<feature type="domain" description="Tyrosine-protein phosphatase" evidence="7">
    <location>
        <begin position="1224"/>
        <end position="1457"/>
    </location>
</feature>
<keyword evidence="11" id="KW-1185">Reference proteome</keyword>
<evidence type="ECO:0000259" key="8">
    <source>
        <dbReference type="PROSITE" id="PS50056"/>
    </source>
</evidence>
<feature type="coiled-coil region" evidence="5">
    <location>
        <begin position="447"/>
        <end position="474"/>
    </location>
</feature>
<dbReference type="Pfam" id="PF13949">
    <property type="entry name" value="ALIX_LYPXL_bnd"/>
    <property type="match status" value="1"/>
</dbReference>
<dbReference type="Gene3D" id="1.25.40.280">
    <property type="entry name" value="alix/aip1 like domains"/>
    <property type="match status" value="1"/>
</dbReference>
<dbReference type="SMART" id="SM00194">
    <property type="entry name" value="PTPc"/>
    <property type="match status" value="1"/>
</dbReference>
<keyword evidence="5" id="KW-0175">Coiled coil</keyword>
<evidence type="ECO:0000256" key="1">
    <source>
        <dbReference type="ARBA" id="ARBA00004177"/>
    </source>
</evidence>
<dbReference type="Gene3D" id="3.90.190.10">
    <property type="entry name" value="Protein tyrosine phosphatase superfamily"/>
    <property type="match status" value="1"/>
</dbReference>
<dbReference type="PROSITE" id="PS51180">
    <property type="entry name" value="BRO1"/>
    <property type="match status" value="1"/>
</dbReference>
<reference evidence="10 11" key="1">
    <citation type="submission" date="2024-05" db="EMBL/GenBank/DDBJ databases">
        <title>Genetic variation in Jamaican populations of the coffee berry borer (Hypothenemus hampei).</title>
        <authorList>
            <person name="Errbii M."/>
            <person name="Myrie A."/>
        </authorList>
    </citation>
    <scope>NUCLEOTIDE SEQUENCE [LARGE SCALE GENOMIC DNA]</scope>
    <source>
        <strain evidence="10">JA-Hopewell-2020-01-JO</strain>
        <tissue evidence="10">Whole body</tissue>
    </source>
</reference>
<dbReference type="SMART" id="SM00404">
    <property type="entry name" value="PTPc_motif"/>
    <property type="match status" value="1"/>
</dbReference>
<evidence type="ECO:0000256" key="2">
    <source>
        <dbReference type="ARBA" id="ARBA00004496"/>
    </source>
</evidence>
<evidence type="ECO:0000259" key="7">
    <source>
        <dbReference type="PROSITE" id="PS50055"/>
    </source>
</evidence>
<dbReference type="InterPro" id="IPR000387">
    <property type="entry name" value="Tyr_Pase_dom"/>
</dbReference>
<dbReference type="PROSITE" id="PS00383">
    <property type="entry name" value="TYR_PHOSPHATASE_1"/>
    <property type="match status" value="1"/>
</dbReference>
<evidence type="ECO:0000259" key="9">
    <source>
        <dbReference type="PROSITE" id="PS51180"/>
    </source>
</evidence>
<dbReference type="Proteomes" id="UP001566132">
    <property type="component" value="Unassembled WGS sequence"/>
</dbReference>